<evidence type="ECO:0000313" key="3">
    <source>
        <dbReference type="Proteomes" id="UP000398389"/>
    </source>
</evidence>
<feature type="compositionally biased region" description="Low complexity" evidence="1">
    <location>
        <begin position="104"/>
        <end position="123"/>
    </location>
</feature>
<feature type="region of interest" description="Disordered" evidence="1">
    <location>
        <begin position="83"/>
        <end position="123"/>
    </location>
</feature>
<evidence type="ECO:0000256" key="1">
    <source>
        <dbReference type="SAM" id="MobiDB-lite"/>
    </source>
</evidence>
<feature type="compositionally biased region" description="Polar residues" evidence="1">
    <location>
        <begin position="445"/>
        <end position="459"/>
    </location>
</feature>
<name>A0A5E8BWE7_9ASCO</name>
<reference evidence="2 3" key="1">
    <citation type="submission" date="2019-09" db="EMBL/GenBank/DDBJ databases">
        <authorList>
            <person name="Brejova B."/>
        </authorList>
    </citation>
    <scope>NUCLEOTIDE SEQUENCE [LARGE SCALE GENOMIC DNA]</scope>
</reference>
<feature type="compositionally biased region" description="Low complexity" evidence="1">
    <location>
        <begin position="45"/>
        <end position="56"/>
    </location>
</feature>
<organism evidence="2 3">
    <name type="scientific">Magnusiomyces paraingens</name>
    <dbReference type="NCBI Taxonomy" id="2606893"/>
    <lineage>
        <taxon>Eukaryota</taxon>
        <taxon>Fungi</taxon>
        <taxon>Dikarya</taxon>
        <taxon>Ascomycota</taxon>
        <taxon>Saccharomycotina</taxon>
        <taxon>Dipodascomycetes</taxon>
        <taxon>Dipodascales</taxon>
        <taxon>Dipodascaceae</taxon>
        <taxon>Magnusiomyces</taxon>
    </lineage>
</organism>
<dbReference type="GeneID" id="43582184"/>
<protein>
    <submittedName>
        <fullName evidence="2">Uncharacterized protein</fullName>
    </submittedName>
</protein>
<proteinExistence type="predicted"/>
<sequence>MTPIVTSAAAAAAAAAPTAAATTTTHSNIEGTASCADYVAHKNSSSSSTTATLNSLKRSRQADITTATSPSFKRRCVADLDGSDSSCSSADEDDNLPVNHHHPSNNSSSSSSSISVYKSPSSSYRSNKTALFKIRRAMSLNSVAPATTGTFFSPPSPPHSHHAYEDLDSPNNNNSVATKAYHHNACFSSSSDSEDENNAIVATGAVTPITTTKPFLSSHTAIPKKSHSRHKSISVATLRRHCTMMNPDTQTGGFLPFNDATNIYANSNNHITSTTFLPANTAATAAAAPVVPASLPTPSSLGGMGSSRKRRAPAVPRCDLVARARCFDYLVSAIDEVWAQYCTYTSCAEDEMYAVDEDEKRSKTWKHKRNTSVYSDHELPTSPASLCEEDGNYSSTNESYGPRTPYHDSGSRYNTSPARQMYSCNTSKIVYDEYNHNDECDDSVESSTQNDSATLSAVSDKSLAPSEQPGSVRLLHLKQRLMKAKYYLQDLVDRDDIDSSCAFWNKWDLVKYPAIELVEDDGEDDDTVETVTDELENGRHYASVY</sequence>
<accession>A0A5E8BWE7</accession>
<dbReference type="RefSeq" id="XP_031853975.1">
    <property type="nucleotide sequence ID" value="XM_031998084.1"/>
</dbReference>
<feature type="region of interest" description="Disordered" evidence="1">
    <location>
        <begin position="45"/>
        <end position="66"/>
    </location>
</feature>
<dbReference type="EMBL" id="CABVLU010000003">
    <property type="protein sequence ID" value="VVT53025.1"/>
    <property type="molecule type" value="Genomic_DNA"/>
</dbReference>
<gene>
    <name evidence="2" type="ORF">SAPINGB_P003366</name>
</gene>
<feature type="region of interest" description="Disordered" evidence="1">
    <location>
        <begin position="149"/>
        <end position="175"/>
    </location>
</feature>
<keyword evidence="3" id="KW-1185">Reference proteome</keyword>
<feature type="region of interest" description="Disordered" evidence="1">
    <location>
        <begin position="440"/>
        <end position="467"/>
    </location>
</feature>
<dbReference type="AlphaFoldDB" id="A0A5E8BWE7"/>
<evidence type="ECO:0000313" key="2">
    <source>
        <dbReference type="EMBL" id="VVT53025.1"/>
    </source>
</evidence>
<dbReference type="Proteomes" id="UP000398389">
    <property type="component" value="Unassembled WGS sequence"/>
</dbReference>
<feature type="region of interest" description="Disordered" evidence="1">
    <location>
        <begin position="359"/>
        <end position="414"/>
    </location>
</feature>
<dbReference type="OrthoDB" id="4096201at2759"/>